<proteinExistence type="predicted"/>
<reference evidence="2 3" key="1">
    <citation type="submission" date="2019-03" db="EMBL/GenBank/DDBJ databases">
        <authorList>
            <person name="Gaulin E."/>
            <person name="Dumas B."/>
        </authorList>
    </citation>
    <scope>NUCLEOTIDE SEQUENCE [LARGE SCALE GENOMIC DNA]</scope>
    <source>
        <strain evidence="2">CBS 568.67</strain>
    </source>
</reference>
<organism evidence="2 3">
    <name type="scientific">Aphanomyces stellatus</name>
    <dbReference type="NCBI Taxonomy" id="120398"/>
    <lineage>
        <taxon>Eukaryota</taxon>
        <taxon>Sar</taxon>
        <taxon>Stramenopiles</taxon>
        <taxon>Oomycota</taxon>
        <taxon>Saprolegniomycetes</taxon>
        <taxon>Saprolegniales</taxon>
        <taxon>Verrucalvaceae</taxon>
        <taxon>Aphanomyces</taxon>
    </lineage>
</organism>
<dbReference type="EMBL" id="VJMH01007366">
    <property type="protein sequence ID" value="KAF0683788.1"/>
    <property type="molecule type" value="Genomic_DNA"/>
</dbReference>
<evidence type="ECO:0000313" key="3">
    <source>
        <dbReference type="Proteomes" id="UP000332933"/>
    </source>
</evidence>
<protein>
    <submittedName>
        <fullName evidence="2">Aste57867_24172 protein</fullName>
    </submittedName>
</protein>
<reference evidence="1" key="2">
    <citation type="submission" date="2019-06" db="EMBL/GenBank/DDBJ databases">
        <title>Genomics analysis of Aphanomyces spp. identifies a new class of oomycete effector associated with host adaptation.</title>
        <authorList>
            <person name="Gaulin E."/>
        </authorList>
    </citation>
    <scope>NUCLEOTIDE SEQUENCE</scope>
    <source>
        <strain evidence="1">CBS 578.67</strain>
    </source>
</reference>
<evidence type="ECO:0000313" key="1">
    <source>
        <dbReference type="EMBL" id="KAF0683788.1"/>
    </source>
</evidence>
<name>A0A485LPS1_9STRA</name>
<dbReference type="AlphaFoldDB" id="A0A485LPS1"/>
<sequence>MGCYHSSPLPFNVSLRGFRQHASSSASSVHLLPSSGRSHPEKKPRISFKRISVKDAPMLQVKYPCRSSTWIRGSPVAVEWLVLDPSVAHVKIELCQLGSNATTLLAAAAPNTGCFVYTKVPWGLIGDGFFVRIDEILPHDATVVARRTLSEVFRVGNSRWPESSSGSEGSITPVHARTVSSSASSLSKWQESTFQSVTPALGSVC</sequence>
<evidence type="ECO:0000313" key="2">
    <source>
        <dbReference type="EMBL" id="VFU00814.1"/>
    </source>
</evidence>
<dbReference type="Proteomes" id="UP000332933">
    <property type="component" value="Unassembled WGS sequence"/>
</dbReference>
<dbReference type="EMBL" id="CAADRA010007392">
    <property type="protein sequence ID" value="VFU00814.1"/>
    <property type="molecule type" value="Genomic_DNA"/>
</dbReference>
<keyword evidence="3" id="KW-1185">Reference proteome</keyword>
<dbReference type="OrthoDB" id="2413528at2759"/>
<gene>
    <name evidence="2" type="primary">Aste57867_24172</name>
    <name evidence="1" type="ORF">As57867_024098</name>
    <name evidence="2" type="ORF">ASTE57867_24172</name>
</gene>
<accession>A0A485LPS1</accession>